<dbReference type="PANTHER" id="PTHR21022:SF19">
    <property type="entry name" value="PREPHENATE DEHYDRATASE-RELATED"/>
    <property type="match status" value="1"/>
</dbReference>
<feature type="region of interest" description="Disordered" evidence="9">
    <location>
        <begin position="1"/>
        <end position="24"/>
    </location>
</feature>
<dbReference type="Pfam" id="PF00800">
    <property type="entry name" value="PDT"/>
    <property type="match status" value="1"/>
</dbReference>
<dbReference type="PANTHER" id="PTHR21022">
    <property type="entry name" value="PREPHENATE DEHYDRATASE P PROTEIN"/>
    <property type="match status" value="1"/>
</dbReference>
<dbReference type="Proteomes" id="UP000271227">
    <property type="component" value="Unassembled WGS sequence"/>
</dbReference>
<dbReference type="InterPro" id="IPR018528">
    <property type="entry name" value="Preph_deHydtase_CS"/>
</dbReference>
<dbReference type="Gene3D" id="3.30.70.260">
    <property type="match status" value="1"/>
</dbReference>
<keyword evidence="4" id="KW-0057">Aromatic amino acid biosynthesis</keyword>
<dbReference type="GO" id="GO:0004664">
    <property type="term" value="F:prephenate dehydratase activity"/>
    <property type="evidence" value="ECO:0007669"/>
    <property type="project" value="UniProtKB-EC"/>
</dbReference>
<protein>
    <recommendedName>
        <fullName evidence="2">prephenate dehydratase</fullName>
        <ecNumber evidence="2">4.2.1.51</ecNumber>
    </recommendedName>
</protein>
<comment type="caution">
    <text evidence="11">The sequence shown here is derived from an EMBL/GenBank/DDBJ whole genome shotgun (WGS) entry which is preliminary data.</text>
</comment>
<evidence type="ECO:0000256" key="3">
    <source>
        <dbReference type="ARBA" id="ARBA00022605"/>
    </source>
</evidence>
<feature type="domain" description="Prephenate dehydratase" evidence="10">
    <location>
        <begin position="28"/>
        <end position="203"/>
    </location>
</feature>
<dbReference type="CDD" id="cd04905">
    <property type="entry name" value="ACT_CM-PDT"/>
    <property type="match status" value="1"/>
</dbReference>
<evidence type="ECO:0000256" key="1">
    <source>
        <dbReference type="ARBA" id="ARBA00004741"/>
    </source>
</evidence>
<gene>
    <name evidence="11" type="ORF">BXY39_3834</name>
</gene>
<dbReference type="CDD" id="cd13631">
    <property type="entry name" value="PBP2_Ct-PDT_like"/>
    <property type="match status" value="1"/>
</dbReference>
<comment type="catalytic activity">
    <reaction evidence="7">
        <text>prephenate + H(+) = 3-phenylpyruvate + CO2 + H2O</text>
        <dbReference type="Rhea" id="RHEA:21648"/>
        <dbReference type="ChEBI" id="CHEBI:15377"/>
        <dbReference type="ChEBI" id="CHEBI:15378"/>
        <dbReference type="ChEBI" id="CHEBI:16526"/>
        <dbReference type="ChEBI" id="CHEBI:18005"/>
        <dbReference type="ChEBI" id="CHEBI:29934"/>
        <dbReference type="EC" id="4.2.1.51"/>
    </reaction>
</comment>
<dbReference type="SUPFAM" id="SSF55021">
    <property type="entry name" value="ACT-like"/>
    <property type="match status" value="1"/>
</dbReference>
<accession>A0A3M0C1F1</accession>
<sequence>MSMAKTGKDATDPSQDPQISEKRTPEKMIAFQGELGAYSHMAAKAKFPDMDVMPCPSFEDAMEAVKTGAARLAMIPIENSIAGRVADIHLLLPDSGLYIVGEHFETIRHCLLACRTADETTLNHVSSHVQALGQCRETLRRMGLKPHPFADTAGAARAVAETGDPTRAAIASRLAADVYGLKIIRADLQDEGHNTTRFVVLSATPLDIAAVKGATLTSFTFEVRNVPAALYKALGGFATNGVNMTKLESYYEGDSFMASEFYADIEGHEGQAPVARAMEELRFHARRVRILGTYPLEKLRNMG</sequence>
<evidence type="ECO:0000313" key="11">
    <source>
        <dbReference type="EMBL" id="RMB00646.1"/>
    </source>
</evidence>
<dbReference type="InterPro" id="IPR008242">
    <property type="entry name" value="Chor_mutase/pphenate_deHydtase"/>
</dbReference>
<evidence type="ECO:0000256" key="2">
    <source>
        <dbReference type="ARBA" id="ARBA00013147"/>
    </source>
</evidence>
<evidence type="ECO:0000256" key="6">
    <source>
        <dbReference type="ARBA" id="ARBA00023239"/>
    </source>
</evidence>
<evidence type="ECO:0000256" key="8">
    <source>
        <dbReference type="PIRSR" id="PIRSR001500-2"/>
    </source>
</evidence>
<dbReference type="EC" id="4.2.1.51" evidence="2"/>
<evidence type="ECO:0000256" key="9">
    <source>
        <dbReference type="SAM" id="MobiDB-lite"/>
    </source>
</evidence>
<keyword evidence="5" id="KW-0584">Phenylalanine biosynthesis</keyword>
<dbReference type="InterPro" id="IPR001086">
    <property type="entry name" value="Preph_deHydtase"/>
</dbReference>
<evidence type="ECO:0000259" key="10">
    <source>
        <dbReference type="PROSITE" id="PS51171"/>
    </source>
</evidence>
<dbReference type="Gene3D" id="3.40.190.10">
    <property type="entry name" value="Periplasmic binding protein-like II"/>
    <property type="match status" value="2"/>
</dbReference>
<dbReference type="PIRSF" id="PIRSF001500">
    <property type="entry name" value="Chor_mut_pdt_Ppr"/>
    <property type="match status" value="1"/>
</dbReference>
<keyword evidence="12" id="KW-1185">Reference proteome</keyword>
<comment type="pathway">
    <text evidence="1">Amino-acid biosynthesis; L-phenylalanine biosynthesis; phenylpyruvate from prephenate: step 1/1.</text>
</comment>
<evidence type="ECO:0000313" key="12">
    <source>
        <dbReference type="Proteomes" id="UP000271227"/>
    </source>
</evidence>
<feature type="compositionally biased region" description="Basic and acidic residues" evidence="9">
    <location>
        <begin position="1"/>
        <end position="11"/>
    </location>
</feature>
<dbReference type="SUPFAM" id="SSF53850">
    <property type="entry name" value="Periplasmic binding protein-like II"/>
    <property type="match status" value="1"/>
</dbReference>
<evidence type="ECO:0000256" key="7">
    <source>
        <dbReference type="ARBA" id="ARBA00047848"/>
    </source>
</evidence>
<feature type="site" description="Essential for prephenate dehydratase activity" evidence="8">
    <location>
        <position position="196"/>
    </location>
</feature>
<dbReference type="UniPathway" id="UPA00121">
    <property type="reaction ID" value="UER00345"/>
</dbReference>
<dbReference type="InterPro" id="IPR045865">
    <property type="entry name" value="ACT-like_dom_sf"/>
</dbReference>
<dbReference type="GO" id="GO:0005737">
    <property type="term" value="C:cytoplasm"/>
    <property type="evidence" value="ECO:0007669"/>
    <property type="project" value="TreeGrafter"/>
</dbReference>
<organism evidence="11 12">
    <name type="scientific">Eilatimonas milleporae</name>
    <dbReference type="NCBI Taxonomy" id="911205"/>
    <lineage>
        <taxon>Bacteria</taxon>
        <taxon>Pseudomonadati</taxon>
        <taxon>Pseudomonadota</taxon>
        <taxon>Alphaproteobacteria</taxon>
        <taxon>Kordiimonadales</taxon>
        <taxon>Kordiimonadaceae</taxon>
        <taxon>Eilatimonas</taxon>
    </lineage>
</organism>
<dbReference type="PROSITE" id="PS51171">
    <property type="entry name" value="PREPHENATE_DEHYDR_3"/>
    <property type="match status" value="1"/>
</dbReference>
<dbReference type="EMBL" id="REFR01000017">
    <property type="protein sequence ID" value="RMB00646.1"/>
    <property type="molecule type" value="Genomic_DNA"/>
</dbReference>
<dbReference type="GO" id="GO:0009094">
    <property type="term" value="P:L-phenylalanine biosynthetic process"/>
    <property type="evidence" value="ECO:0007669"/>
    <property type="project" value="UniProtKB-UniPathway"/>
</dbReference>
<keyword evidence="6" id="KW-0456">Lyase</keyword>
<keyword evidence="3" id="KW-0028">Amino-acid biosynthesis</keyword>
<dbReference type="InParanoid" id="A0A3M0C1F1"/>
<evidence type="ECO:0000256" key="5">
    <source>
        <dbReference type="ARBA" id="ARBA00023222"/>
    </source>
</evidence>
<dbReference type="FunCoup" id="A0A3M0C1F1">
    <property type="interactions" value="475"/>
</dbReference>
<dbReference type="PROSITE" id="PS00857">
    <property type="entry name" value="PREPHENATE_DEHYDR_1"/>
    <property type="match status" value="1"/>
</dbReference>
<evidence type="ECO:0000256" key="4">
    <source>
        <dbReference type="ARBA" id="ARBA00023141"/>
    </source>
</evidence>
<name>A0A3M0C1F1_9PROT</name>
<dbReference type="AlphaFoldDB" id="A0A3M0C1F1"/>
<proteinExistence type="predicted"/>
<dbReference type="NCBIfam" id="NF008866">
    <property type="entry name" value="PRK11899.1"/>
    <property type="match status" value="1"/>
</dbReference>
<reference evidence="11 12" key="1">
    <citation type="submission" date="2018-10" db="EMBL/GenBank/DDBJ databases">
        <title>Genomic Encyclopedia of Archaeal and Bacterial Type Strains, Phase II (KMG-II): from individual species to whole genera.</title>
        <authorList>
            <person name="Goeker M."/>
        </authorList>
    </citation>
    <scope>NUCLEOTIDE SEQUENCE [LARGE SCALE GENOMIC DNA]</scope>
    <source>
        <strain evidence="11 12">DSM 25217</strain>
    </source>
</reference>